<evidence type="ECO:0000313" key="6">
    <source>
        <dbReference type="Proteomes" id="UP000663828"/>
    </source>
</evidence>
<evidence type="ECO:0000256" key="3">
    <source>
        <dbReference type="SAM" id="SignalP"/>
    </source>
</evidence>
<evidence type="ECO:0000256" key="2">
    <source>
        <dbReference type="SAM" id="MobiDB-lite"/>
    </source>
</evidence>
<evidence type="ECO:0000313" key="5">
    <source>
        <dbReference type="EMBL" id="CAF1009163.1"/>
    </source>
</evidence>
<dbReference type="CDD" id="cd06465">
    <property type="entry name" value="p23_hB-ind1_like"/>
    <property type="match status" value="1"/>
</dbReference>
<comment type="similarity">
    <text evidence="1">Belongs to the p23/wos2 family.</text>
</comment>
<feature type="signal peptide" evidence="3">
    <location>
        <begin position="1"/>
        <end position="23"/>
    </location>
</feature>
<reference evidence="5" key="1">
    <citation type="submission" date="2021-02" db="EMBL/GenBank/DDBJ databases">
        <authorList>
            <person name="Nowell W R."/>
        </authorList>
    </citation>
    <scope>NUCLEOTIDE SEQUENCE</scope>
</reference>
<evidence type="ECO:0000259" key="4">
    <source>
        <dbReference type="PROSITE" id="PS51203"/>
    </source>
</evidence>
<dbReference type="GO" id="GO:0006457">
    <property type="term" value="P:protein folding"/>
    <property type="evidence" value="ECO:0007669"/>
    <property type="project" value="TreeGrafter"/>
</dbReference>
<dbReference type="PANTHER" id="PTHR22932">
    <property type="entry name" value="TELOMERASE-BINDING PROTEIN P23 HSP90 CO-CHAPERONE"/>
    <property type="match status" value="1"/>
</dbReference>
<accession>A0A814HHR1</accession>
<dbReference type="GO" id="GO:0005829">
    <property type="term" value="C:cytosol"/>
    <property type="evidence" value="ECO:0007669"/>
    <property type="project" value="TreeGrafter"/>
</dbReference>
<dbReference type="Gene3D" id="2.60.40.790">
    <property type="match status" value="1"/>
</dbReference>
<dbReference type="EMBL" id="CAJNOR010000795">
    <property type="protein sequence ID" value="CAF1009163.1"/>
    <property type="molecule type" value="Genomic_DNA"/>
</dbReference>
<dbReference type="SUPFAM" id="SSF49764">
    <property type="entry name" value="HSP20-like chaperones"/>
    <property type="match status" value="1"/>
</dbReference>
<dbReference type="InterPro" id="IPR008978">
    <property type="entry name" value="HSP20-like_chaperone"/>
</dbReference>
<feature type="region of interest" description="Disordered" evidence="2">
    <location>
        <begin position="227"/>
        <end position="302"/>
    </location>
</feature>
<dbReference type="InterPro" id="IPR045250">
    <property type="entry name" value="p23-like"/>
</dbReference>
<organism evidence="5 6">
    <name type="scientific">Adineta ricciae</name>
    <name type="common">Rotifer</name>
    <dbReference type="NCBI Taxonomy" id="249248"/>
    <lineage>
        <taxon>Eukaryota</taxon>
        <taxon>Metazoa</taxon>
        <taxon>Spiralia</taxon>
        <taxon>Gnathifera</taxon>
        <taxon>Rotifera</taxon>
        <taxon>Eurotatoria</taxon>
        <taxon>Bdelloidea</taxon>
        <taxon>Adinetida</taxon>
        <taxon>Adinetidae</taxon>
        <taxon>Adineta</taxon>
    </lineage>
</organism>
<dbReference type="Pfam" id="PF04969">
    <property type="entry name" value="CS"/>
    <property type="match status" value="1"/>
</dbReference>
<dbReference type="PROSITE" id="PS51203">
    <property type="entry name" value="CS"/>
    <property type="match status" value="1"/>
</dbReference>
<dbReference type="PANTHER" id="PTHR22932:SF1">
    <property type="entry name" value="CO-CHAPERONE PROTEIN DAF-41"/>
    <property type="match status" value="1"/>
</dbReference>
<evidence type="ECO:0000256" key="1">
    <source>
        <dbReference type="ARBA" id="ARBA00025733"/>
    </source>
</evidence>
<feature type="chain" id="PRO_5032731316" description="CS domain-containing protein" evidence="3">
    <location>
        <begin position="24"/>
        <end position="302"/>
    </location>
</feature>
<dbReference type="GO" id="GO:0051131">
    <property type="term" value="P:chaperone-mediated protein complex assembly"/>
    <property type="evidence" value="ECO:0007669"/>
    <property type="project" value="TreeGrafter"/>
</dbReference>
<sequence length="302" mass="34056">MYSHYILLTITFLVPFTSQVVHGACNNAKLYCFDSNKRLLGQICVGTCFRMAILMLGINFGCWPCDSHQLFDLSAYTRVHYSQAFSNTHTASFGQSNVGSGIKCDFNSTNEIVASLMTNIHPSVKWGQKKDHILLTIAVQDIEKPEINIEPAKLHFKGQQTKGLIYDATLEFFDEIDPQASKYRKVSQNHWEFMLKKKDPSKPFWKRLIKSSEKCQWIAVDWNHFTAEGDDDDDMEGGSDGKNWGDLDGMFKQMGGGLGGPSATDMNDLEDEETDSDDEPMPDLEEVPKSDDDKAKPNEKTN</sequence>
<proteinExistence type="inferred from homology"/>
<feature type="compositionally biased region" description="Basic and acidic residues" evidence="2">
    <location>
        <begin position="286"/>
        <end position="302"/>
    </location>
</feature>
<protein>
    <recommendedName>
        <fullName evidence="4">CS domain-containing protein</fullName>
    </recommendedName>
</protein>
<dbReference type="GO" id="GO:0005634">
    <property type="term" value="C:nucleus"/>
    <property type="evidence" value="ECO:0007669"/>
    <property type="project" value="TreeGrafter"/>
</dbReference>
<comment type="caution">
    <text evidence="5">The sequence shown here is derived from an EMBL/GenBank/DDBJ whole genome shotgun (WGS) entry which is preliminary data.</text>
</comment>
<dbReference type="GO" id="GO:0051087">
    <property type="term" value="F:protein-folding chaperone binding"/>
    <property type="evidence" value="ECO:0007669"/>
    <property type="project" value="TreeGrafter"/>
</dbReference>
<feature type="compositionally biased region" description="Acidic residues" evidence="2">
    <location>
        <begin position="228"/>
        <end position="237"/>
    </location>
</feature>
<dbReference type="AlphaFoldDB" id="A0A814HHR1"/>
<keyword evidence="6" id="KW-1185">Reference proteome</keyword>
<feature type="domain" description="CS" evidence="4">
    <location>
        <begin position="119"/>
        <end position="209"/>
    </location>
</feature>
<dbReference type="Proteomes" id="UP000663828">
    <property type="component" value="Unassembled WGS sequence"/>
</dbReference>
<dbReference type="GO" id="GO:0051879">
    <property type="term" value="F:Hsp90 protein binding"/>
    <property type="evidence" value="ECO:0007669"/>
    <property type="project" value="InterPro"/>
</dbReference>
<feature type="compositionally biased region" description="Acidic residues" evidence="2">
    <location>
        <begin position="267"/>
        <end position="285"/>
    </location>
</feature>
<dbReference type="InterPro" id="IPR007052">
    <property type="entry name" value="CS_dom"/>
</dbReference>
<name>A0A814HHR1_ADIRI</name>
<keyword evidence="3" id="KW-0732">Signal</keyword>
<gene>
    <name evidence="5" type="ORF">XAT740_LOCUS13625</name>
</gene>